<evidence type="ECO:0000256" key="3">
    <source>
        <dbReference type="ARBA" id="ARBA00022833"/>
    </source>
</evidence>
<dbReference type="GO" id="GO:0008270">
    <property type="term" value="F:zinc ion binding"/>
    <property type="evidence" value="ECO:0007669"/>
    <property type="project" value="UniProtKB-KW"/>
</dbReference>
<feature type="coiled-coil region" evidence="5">
    <location>
        <begin position="105"/>
        <end position="146"/>
    </location>
</feature>
<dbReference type="RefSeq" id="XP_025423462.1">
    <property type="nucleotide sequence ID" value="XM_025567677.1"/>
</dbReference>
<organism evidence="7 8">
    <name type="scientific">Sipha flava</name>
    <name type="common">yellow sugarcane aphid</name>
    <dbReference type="NCBI Taxonomy" id="143950"/>
    <lineage>
        <taxon>Eukaryota</taxon>
        <taxon>Metazoa</taxon>
        <taxon>Ecdysozoa</taxon>
        <taxon>Arthropoda</taxon>
        <taxon>Hexapoda</taxon>
        <taxon>Insecta</taxon>
        <taxon>Pterygota</taxon>
        <taxon>Neoptera</taxon>
        <taxon>Paraneoptera</taxon>
        <taxon>Hemiptera</taxon>
        <taxon>Sternorrhyncha</taxon>
        <taxon>Aphidomorpha</taxon>
        <taxon>Aphidoidea</taxon>
        <taxon>Aphididae</taxon>
        <taxon>Sipha</taxon>
    </lineage>
</organism>
<evidence type="ECO:0000259" key="6">
    <source>
        <dbReference type="PROSITE" id="PS50016"/>
    </source>
</evidence>
<dbReference type="InterPro" id="IPR011011">
    <property type="entry name" value="Znf_FYVE_PHD"/>
</dbReference>
<dbReference type="Pfam" id="PF25298">
    <property type="entry name" value="Baculo_FP_2nd"/>
    <property type="match status" value="1"/>
</dbReference>
<keyword evidence="7" id="KW-1185">Reference proteome</keyword>
<keyword evidence="3" id="KW-0862">Zinc</keyword>
<evidence type="ECO:0000313" key="8">
    <source>
        <dbReference type="RefSeq" id="XP_025423462.1"/>
    </source>
</evidence>
<keyword evidence="1" id="KW-0479">Metal-binding</keyword>
<dbReference type="InterPro" id="IPR001965">
    <property type="entry name" value="Znf_PHD"/>
</dbReference>
<dbReference type="Pfam" id="PF00628">
    <property type="entry name" value="PHD"/>
    <property type="match status" value="1"/>
</dbReference>
<dbReference type="InterPro" id="IPR019787">
    <property type="entry name" value="Znf_PHD-finger"/>
</dbReference>
<evidence type="ECO:0000256" key="2">
    <source>
        <dbReference type="ARBA" id="ARBA00022771"/>
    </source>
</evidence>
<keyword evidence="2 4" id="KW-0863">Zinc-finger</keyword>
<gene>
    <name evidence="8" type="primary">LOC112692862</name>
</gene>
<accession>A0A8B8GM32</accession>
<dbReference type="Proteomes" id="UP000694846">
    <property type="component" value="Unplaced"/>
</dbReference>
<evidence type="ECO:0000256" key="4">
    <source>
        <dbReference type="PROSITE-ProRule" id="PRU00146"/>
    </source>
</evidence>
<dbReference type="InterPro" id="IPR057251">
    <property type="entry name" value="FP_C"/>
</dbReference>
<dbReference type="Gene3D" id="3.30.40.10">
    <property type="entry name" value="Zinc/RING finger domain, C3HC4 (zinc finger)"/>
    <property type="match status" value="1"/>
</dbReference>
<sequence length="293" mass="34657">MLLCDVCNEEIFDNEDIKCNKCKIFFHFVCAGFRESNFRKLSAANKSKWFCMNCKDSSSTLNVETNKEIKLSIDKECSHTDKILMDLKESVNFMSGQFDNFNLKLQDIIKVVNDVSKENKQLKEENQKLKIEMRDCNKKINYIEQKLVQNHIEIIGVPEETNEDCSKIVKEISTALGVNVCVESAFRYQSKIRNKHGKIVAVLKNYENKKTIMDMSRIKKLKANNVNAKWKEEGIYINNYLTQINRNLFYKTRLYAKENNYKYVWYRDCKIFIRKDEKNKVILIEDENSLRRL</sequence>
<feature type="domain" description="PHD-type" evidence="6">
    <location>
        <begin position="1"/>
        <end position="57"/>
    </location>
</feature>
<evidence type="ECO:0000256" key="1">
    <source>
        <dbReference type="ARBA" id="ARBA00022723"/>
    </source>
</evidence>
<dbReference type="PROSITE" id="PS01359">
    <property type="entry name" value="ZF_PHD_1"/>
    <property type="match status" value="1"/>
</dbReference>
<dbReference type="OrthoDB" id="6609678at2759"/>
<evidence type="ECO:0000256" key="5">
    <source>
        <dbReference type="SAM" id="Coils"/>
    </source>
</evidence>
<dbReference type="InterPro" id="IPR013083">
    <property type="entry name" value="Znf_RING/FYVE/PHD"/>
</dbReference>
<name>A0A8B8GM32_9HEMI</name>
<dbReference type="SMART" id="SM00249">
    <property type="entry name" value="PHD"/>
    <property type="match status" value="1"/>
</dbReference>
<dbReference type="PROSITE" id="PS50016">
    <property type="entry name" value="ZF_PHD_2"/>
    <property type="match status" value="1"/>
</dbReference>
<dbReference type="InterPro" id="IPR019786">
    <property type="entry name" value="Zinc_finger_PHD-type_CS"/>
</dbReference>
<dbReference type="GeneID" id="112692862"/>
<evidence type="ECO:0000313" key="7">
    <source>
        <dbReference type="Proteomes" id="UP000694846"/>
    </source>
</evidence>
<reference evidence="8" key="1">
    <citation type="submission" date="2025-08" db="UniProtKB">
        <authorList>
            <consortium name="RefSeq"/>
        </authorList>
    </citation>
    <scope>IDENTIFICATION</scope>
    <source>
        <tissue evidence="8">Whole body</tissue>
    </source>
</reference>
<proteinExistence type="predicted"/>
<keyword evidence="5" id="KW-0175">Coiled coil</keyword>
<dbReference type="SUPFAM" id="SSF57903">
    <property type="entry name" value="FYVE/PHD zinc finger"/>
    <property type="match status" value="1"/>
</dbReference>
<protein>
    <submittedName>
        <fullName evidence="8">Uncharacterized protein LOC112692862</fullName>
    </submittedName>
</protein>
<dbReference type="AlphaFoldDB" id="A0A8B8GM32"/>